<gene>
    <name evidence="2" type="ORF">g.30428</name>
</gene>
<feature type="non-terminal residue" evidence="2">
    <location>
        <position position="1"/>
    </location>
</feature>
<proteinExistence type="predicted"/>
<evidence type="ECO:0000256" key="1">
    <source>
        <dbReference type="SAM" id="MobiDB-lite"/>
    </source>
</evidence>
<dbReference type="EMBL" id="GEDC01002302">
    <property type="protein sequence ID" value="JAS34996.1"/>
    <property type="molecule type" value="Transcribed_RNA"/>
</dbReference>
<evidence type="ECO:0000313" key="2">
    <source>
        <dbReference type="EMBL" id="JAS34996.1"/>
    </source>
</evidence>
<reference evidence="2" key="1">
    <citation type="submission" date="2015-12" db="EMBL/GenBank/DDBJ databases">
        <title>De novo transcriptome assembly of four potential Pierce s Disease insect vectors from Arizona vineyards.</title>
        <authorList>
            <person name="Tassone E.E."/>
        </authorList>
    </citation>
    <scope>NUCLEOTIDE SEQUENCE</scope>
</reference>
<accession>A0A1B6EAM6</accession>
<sequence>KSQLNSRRNGASAKTNKSRAVHRLRTTSEATCAIKSKRVKLNGSLVRPIWKVCRVKCVIYIPYDRVARGFIIGEDRNLFINPPCPVIHMSMNHDTPKEKRGLYRAMWRESTT</sequence>
<dbReference type="AlphaFoldDB" id="A0A1B6EAM6"/>
<protein>
    <submittedName>
        <fullName evidence="2">Uncharacterized protein</fullName>
    </submittedName>
</protein>
<feature type="compositionally biased region" description="Polar residues" evidence="1">
    <location>
        <begin position="1"/>
        <end position="15"/>
    </location>
</feature>
<organism evidence="2">
    <name type="scientific">Clastoptera arizonana</name>
    <name type="common">Arizona spittle bug</name>
    <dbReference type="NCBI Taxonomy" id="38151"/>
    <lineage>
        <taxon>Eukaryota</taxon>
        <taxon>Metazoa</taxon>
        <taxon>Ecdysozoa</taxon>
        <taxon>Arthropoda</taxon>
        <taxon>Hexapoda</taxon>
        <taxon>Insecta</taxon>
        <taxon>Pterygota</taxon>
        <taxon>Neoptera</taxon>
        <taxon>Paraneoptera</taxon>
        <taxon>Hemiptera</taxon>
        <taxon>Auchenorrhyncha</taxon>
        <taxon>Cercopoidea</taxon>
        <taxon>Clastopteridae</taxon>
        <taxon>Clastoptera</taxon>
    </lineage>
</organism>
<feature type="region of interest" description="Disordered" evidence="1">
    <location>
        <begin position="1"/>
        <end position="22"/>
    </location>
</feature>
<name>A0A1B6EAM6_9HEMI</name>